<sequence>MNILLPPRFLSGTAGAYQLTLWVWANVVYLSINIERYLLMERIY</sequence>
<protein>
    <submittedName>
        <fullName evidence="2">Uncharacterized protein</fullName>
    </submittedName>
</protein>
<feature type="transmembrane region" description="Helical" evidence="1">
    <location>
        <begin position="15"/>
        <end position="32"/>
    </location>
</feature>
<keyword evidence="1" id="KW-0812">Transmembrane</keyword>
<proteinExistence type="predicted"/>
<gene>
    <name evidence="2" type="ordered locus">YpsIP31758_3558</name>
</gene>
<evidence type="ECO:0000313" key="3">
    <source>
        <dbReference type="Proteomes" id="UP000002412"/>
    </source>
</evidence>
<evidence type="ECO:0000313" key="2">
    <source>
        <dbReference type="EMBL" id="ABS49373.1"/>
    </source>
</evidence>
<reference evidence="2 3" key="1">
    <citation type="journal article" date="2007" name="PLoS Genet.">
        <title>The complete genome sequence of Yersinia pseudotuberculosis IP31758, the causative agent of Far East scarlet-like fever.</title>
        <authorList>
            <person name="Eppinger M."/>
            <person name="Rosovitz M.J."/>
            <person name="Fricke W.F."/>
            <person name="Rasko D.A."/>
            <person name="Kokorina G."/>
            <person name="Fayolle C."/>
            <person name="Lindler L.E."/>
            <person name="Carniel E."/>
            <person name="Ravel J."/>
        </authorList>
    </citation>
    <scope>NUCLEOTIDE SEQUENCE [LARGE SCALE GENOMIC DNA]</scope>
    <source>
        <strain evidence="2 3">IP 31758</strain>
    </source>
</reference>
<keyword evidence="1" id="KW-1133">Transmembrane helix</keyword>
<dbReference type="HOGENOM" id="CLU_3224164_0_0_6"/>
<evidence type="ECO:0000256" key="1">
    <source>
        <dbReference type="SAM" id="Phobius"/>
    </source>
</evidence>
<name>A0A0U1R297_YERP3</name>
<dbReference type="AlphaFoldDB" id="A0A0U1R297"/>
<dbReference type="Proteomes" id="UP000002412">
    <property type="component" value="Chromosome"/>
</dbReference>
<keyword evidence="1" id="KW-0472">Membrane</keyword>
<organism evidence="2 3">
    <name type="scientific">Yersinia pseudotuberculosis serotype O:1b (strain IP 31758)</name>
    <dbReference type="NCBI Taxonomy" id="349747"/>
    <lineage>
        <taxon>Bacteria</taxon>
        <taxon>Pseudomonadati</taxon>
        <taxon>Pseudomonadota</taxon>
        <taxon>Gammaproteobacteria</taxon>
        <taxon>Enterobacterales</taxon>
        <taxon>Yersiniaceae</taxon>
        <taxon>Yersinia</taxon>
    </lineage>
</organism>
<dbReference type="KEGG" id="ypi:YpsIP31758_3558"/>
<accession>A0A0U1R297</accession>
<dbReference type="EMBL" id="CP000720">
    <property type="protein sequence ID" value="ABS49373.1"/>
    <property type="molecule type" value="Genomic_DNA"/>
</dbReference>